<gene>
    <name evidence="2" type="ORF">EVAR_40142_1</name>
</gene>
<reference evidence="2 3" key="1">
    <citation type="journal article" date="2019" name="Commun. Biol.">
        <title>The bagworm genome reveals a unique fibroin gene that provides high tensile strength.</title>
        <authorList>
            <person name="Kono N."/>
            <person name="Nakamura H."/>
            <person name="Ohtoshi R."/>
            <person name="Tomita M."/>
            <person name="Numata K."/>
            <person name="Arakawa K."/>
        </authorList>
    </citation>
    <scope>NUCLEOTIDE SEQUENCE [LARGE SCALE GENOMIC DNA]</scope>
</reference>
<feature type="compositionally biased region" description="Basic and acidic residues" evidence="1">
    <location>
        <begin position="79"/>
        <end position="95"/>
    </location>
</feature>
<keyword evidence="3" id="KW-1185">Reference proteome</keyword>
<dbReference type="AlphaFoldDB" id="A0A4C1W880"/>
<protein>
    <submittedName>
        <fullName evidence="2">Uncharacterized protein</fullName>
    </submittedName>
</protein>
<evidence type="ECO:0000256" key="1">
    <source>
        <dbReference type="SAM" id="MobiDB-lite"/>
    </source>
</evidence>
<dbReference type="EMBL" id="BGZK01000504">
    <property type="protein sequence ID" value="GBP47586.1"/>
    <property type="molecule type" value="Genomic_DNA"/>
</dbReference>
<dbReference type="Proteomes" id="UP000299102">
    <property type="component" value="Unassembled WGS sequence"/>
</dbReference>
<comment type="caution">
    <text evidence="2">The sequence shown here is derived from an EMBL/GenBank/DDBJ whole genome shotgun (WGS) entry which is preliminary data.</text>
</comment>
<organism evidence="2 3">
    <name type="scientific">Eumeta variegata</name>
    <name type="common">Bagworm moth</name>
    <name type="synonym">Eumeta japonica</name>
    <dbReference type="NCBI Taxonomy" id="151549"/>
    <lineage>
        <taxon>Eukaryota</taxon>
        <taxon>Metazoa</taxon>
        <taxon>Ecdysozoa</taxon>
        <taxon>Arthropoda</taxon>
        <taxon>Hexapoda</taxon>
        <taxon>Insecta</taxon>
        <taxon>Pterygota</taxon>
        <taxon>Neoptera</taxon>
        <taxon>Endopterygota</taxon>
        <taxon>Lepidoptera</taxon>
        <taxon>Glossata</taxon>
        <taxon>Ditrysia</taxon>
        <taxon>Tineoidea</taxon>
        <taxon>Psychidae</taxon>
        <taxon>Oiketicinae</taxon>
        <taxon>Eumeta</taxon>
    </lineage>
</organism>
<evidence type="ECO:0000313" key="3">
    <source>
        <dbReference type="Proteomes" id="UP000299102"/>
    </source>
</evidence>
<feature type="region of interest" description="Disordered" evidence="1">
    <location>
        <begin position="79"/>
        <end position="99"/>
    </location>
</feature>
<evidence type="ECO:0000313" key="2">
    <source>
        <dbReference type="EMBL" id="GBP47586.1"/>
    </source>
</evidence>
<name>A0A4C1W880_EUMVA</name>
<proteinExistence type="predicted"/>
<accession>A0A4C1W880</accession>
<sequence length="127" mass="14304">MLIQSGLKPTNHHMSILSKARGERFQLAVNENPINRFEFKFRGGALVLKAHGSYLSGVTPTRPISRIQLTDGKTVSVLRPKEEKEEKRTDREEQTLRMPTIAPCALSEVSNRPKCYDIARTAERLSG</sequence>